<keyword evidence="3" id="KW-1185">Reference proteome</keyword>
<reference evidence="2 3" key="1">
    <citation type="submission" date="2013-11" db="EMBL/GenBank/DDBJ databases">
        <title>Genome sequencing of Stegodyphus mimosarum.</title>
        <authorList>
            <person name="Bechsgaard J."/>
        </authorList>
    </citation>
    <scope>NUCLEOTIDE SEQUENCE [LARGE SCALE GENOMIC DNA]</scope>
</reference>
<proteinExistence type="predicted"/>
<dbReference type="EMBL" id="KK116365">
    <property type="protein sequence ID" value="KFM67579.1"/>
    <property type="molecule type" value="Genomic_DNA"/>
</dbReference>
<evidence type="ECO:0000313" key="2">
    <source>
        <dbReference type="EMBL" id="KFM67579.1"/>
    </source>
</evidence>
<dbReference type="Proteomes" id="UP000054359">
    <property type="component" value="Unassembled WGS sequence"/>
</dbReference>
<evidence type="ECO:0000313" key="3">
    <source>
        <dbReference type="Proteomes" id="UP000054359"/>
    </source>
</evidence>
<sequence>MTTKKGPNCSNKGKKGGMSNSRVLQQQKKKSSLTKNGAYSVFIVAVT</sequence>
<dbReference type="AlphaFoldDB" id="A0A087TR40"/>
<feature type="region of interest" description="Disordered" evidence="1">
    <location>
        <begin position="1"/>
        <end position="34"/>
    </location>
</feature>
<feature type="compositionally biased region" description="Polar residues" evidence="1">
    <location>
        <begin position="1"/>
        <end position="11"/>
    </location>
</feature>
<organism evidence="2 3">
    <name type="scientific">Stegodyphus mimosarum</name>
    <name type="common">African social velvet spider</name>
    <dbReference type="NCBI Taxonomy" id="407821"/>
    <lineage>
        <taxon>Eukaryota</taxon>
        <taxon>Metazoa</taxon>
        <taxon>Ecdysozoa</taxon>
        <taxon>Arthropoda</taxon>
        <taxon>Chelicerata</taxon>
        <taxon>Arachnida</taxon>
        <taxon>Araneae</taxon>
        <taxon>Araneomorphae</taxon>
        <taxon>Entelegynae</taxon>
        <taxon>Eresoidea</taxon>
        <taxon>Eresidae</taxon>
        <taxon>Stegodyphus</taxon>
    </lineage>
</organism>
<evidence type="ECO:0000256" key="1">
    <source>
        <dbReference type="SAM" id="MobiDB-lite"/>
    </source>
</evidence>
<feature type="non-terminal residue" evidence="2">
    <location>
        <position position="47"/>
    </location>
</feature>
<name>A0A087TR40_STEMI</name>
<gene>
    <name evidence="2" type="ORF">X975_21828</name>
</gene>
<protein>
    <submittedName>
        <fullName evidence="2">Uncharacterized protein</fullName>
    </submittedName>
</protein>
<accession>A0A087TR40</accession>